<evidence type="ECO:0000259" key="2">
    <source>
        <dbReference type="Pfam" id="PF03779"/>
    </source>
</evidence>
<feature type="transmembrane region" description="Helical" evidence="1">
    <location>
        <begin position="65"/>
        <end position="84"/>
    </location>
</feature>
<dbReference type="STRING" id="295069.SAMN05421856_11514"/>
<keyword evidence="1" id="KW-0472">Membrane</keyword>
<dbReference type="InterPro" id="IPR005530">
    <property type="entry name" value="SPW"/>
</dbReference>
<proteinExistence type="predicted"/>
<organism evidence="3 4">
    <name type="scientific">Chryseobacterium taichungense</name>
    <dbReference type="NCBI Taxonomy" id="295069"/>
    <lineage>
        <taxon>Bacteria</taxon>
        <taxon>Pseudomonadati</taxon>
        <taxon>Bacteroidota</taxon>
        <taxon>Flavobacteriia</taxon>
        <taxon>Flavobacteriales</taxon>
        <taxon>Weeksellaceae</taxon>
        <taxon>Chryseobacterium group</taxon>
        <taxon>Chryseobacterium</taxon>
    </lineage>
</organism>
<accession>A0A1H8DPN4</accession>
<dbReference type="EMBL" id="FOBV01000015">
    <property type="protein sequence ID" value="SEN09125.1"/>
    <property type="molecule type" value="Genomic_DNA"/>
</dbReference>
<feature type="transmembrane region" description="Helical" evidence="1">
    <location>
        <begin position="34"/>
        <end position="53"/>
    </location>
</feature>
<feature type="transmembrane region" description="Helical" evidence="1">
    <location>
        <begin position="9"/>
        <end position="28"/>
    </location>
</feature>
<dbReference type="RefSeq" id="WP_177175335.1">
    <property type="nucleotide sequence ID" value="NZ_FOBV01000015.1"/>
</dbReference>
<reference evidence="4" key="1">
    <citation type="submission" date="2016-10" db="EMBL/GenBank/DDBJ databases">
        <authorList>
            <person name="Varghese N."/>
            <person name="Submissions S."/>
        </authorList>
    </citation>
    <scope>NUCLEOTIDE SEQUENCE [LARGE SCALE GENOMIC DNA]</scope>
    <source>
        <strain evidence="4">DSM 17453</strain>
    </source>
</reference>
<dbReference type="AlphaFoldDB" id="A0A1H8DPN4"/>
<name>A0A1H8DPN4_9FLAO</name>
<dbReference type="Pfam" id="PF03779">
    <property type="entry name" value="SPW"/>
    <property type="match status" value="1"/>
</dbReference>
<sequence length="121" mass="13218">MISSKTHAILDYLVGILLIAAPWLLGFADDSAATTIPVILGISTILYSLLTNYEYSVARMIPYKVHLTIDFLAGILLLTSPWLFGFSDRVYLPHVIVGAFEIVAVLLSRKATSTVPAPKQI</sequence>
<keyword evidence="1" id="KW-0812">Transmembrane</keyword>
<gene>
    <name evidence="3" type="ORF">SAMN05421856_11514</name>
</gene>
<keyword evidence="4" id="KW-1185">Reference proteome</keyword>
<evidence type="ECO:0000256" key="1">
    <source>
        <dbReference type="SAM" id="Phobius"/>
    </source>
</evidence>
<evidence type="ECO:0000313" key="4">
    <source>
        <dbReference type="Proteomes" id="UP000199450"/>
    </source>
</evidence>
<feature type="transmembrane region" description="Helical" evidence="1">
    <location>
        <begin position="90"/>
        <end position="107"/>
    </location>
</feature>
<feature type="domain" description="SPW repeat-containing integral membrane" evidence="2">
    <location>
        <begin position="7"/>
        <end position="104"/>
    </location>
</feature>
<protein>
    <submittedName>
        <fullName evidence="3">SPW repeat-containing protein</fullName>
    </submittedName>
</protein>
<evidence type="ECO:0000313" key="3">
    <source>
        <dbReference type="EMBL" id="SEN09125.1"/>
    </source>
</evidence>
<dbReference type="Proteomes" id="UP000199450">
    <property type="component" value="Unassembled WGS sequence"/>
</dbReference>
<keyword evidence="1" id="KW-1133">Transmembrane helix</keyword>